<dbReference type="InterPro" id="IPR007235">
    <property type="entry name" value="Glyco_trans_28_C"/>
</dbReference>
<feature type="binding site" evidence="10">
    <location>
        <position position="167"/>
    </location>
    <ligand>
        <name>UDP-N-acetyl-alpha-D-glucosamine</name>
        <dbReference type="ChEBI" id="CHEBI:57705"/>
    </ligand>
</feature>
<dbReference type="Pfam" id="PF04101">
    <property type="entry name" value="Glyco_tran_28_C"/>
    <property type="match status" value="1"/>
</dbReference>
<evidence type="ECO:0000256" key="3">
    <source>
        <dbReference type="ARBA" id="ARBA00022676"/>
    </source>
</evidence>
<feature type="domain" description="Glycosyltransferase family 28 N-terminal" evidence="11">
    <location>
        <begin position="4"/>
        <end position="140"/>
    </location>
</feature>
<keyword evidence="7 10" id="KW-0472">Membrane</keyword>
<dbReference type="Pfam" id="PF03033">
    <property type="entry name" value="Glyco_transf_28"/>
    <property type="match status" value="1"/>
</dbReference>
<organism evidence="13 14">
    <name type="scientific">Glaciecola siphonariae</name>
    <dbReference type="NCBI Taxonomy" id="521012"/>
    <lineage>
        <taxon>Bacteria</taxon>
        <taxon>Pseudomonadati</taxon>
        <taxon>Pseudomonadota</taxon>
        <taxon>Gammaproteobacteria</taxon>
        <taxon>Alteromonadales</taxon>
        <taxon>Alteromonadaceae</taxon>
        <taxon>Glaciecola</taxon>
    </lineage>
</organism>
<accession>A0ABV9LWD7</accession>
<dbReference type="NCBIfam" id="TIGR01133">
    <property type="entry name" value="murG"/>
    <property type="match status" value="1"/>
</dbReference>
<keyword evidence="6 10" id="KW-0573">Peptidoglycan synthesis</keyword>
<keyword evidence="9 10" id="KW-0961">Cell wall biogenesis/degradation</keyword>
<evidence type="ECO:0000256" key="7">
    <source>
        <dbReference type="ARBA" id="ARBA00023136"/>
    </source>
</evidence>
<protein>
    <recommendedName>
        <fullName evidence="10">UDP-N-acetylglucosamine--N-acetylmuramyl-(pentapeptide) pyrophosphoryl-undecaprenol N-acetylglucosamine transferase</fullName>
        <ecNumber evidence="10">2.4.1.227</ecNumber>
    </recommendedName>
    <alternativeName>
        <fullName evidence="10">Undecaprenyl-PP-MurNAc-pentapeptide-UDPGlcNAc GlcNAc transferase</fullName>
    </alternativeName>
</protein>
<evidence type="ECO:0000256" key="5">
    <source>
        <dbReference type="ARBA" id="ARBA00022960"/>
    </source>
</evidence>
<comment type="subcellular location">
    <subcellularLocation>
        <location evidence="10">Cell membrane</location>
        <topology evidence="10">Peripheral membrane protein</topology>
        <orientation evidence="10">Cytoplasmic side</orientation>
    </subcellularLocation>
</comment>
<feature type="binding site" evidence="10">
    <location>
        <position position="197"/>
    </location>
    <ligand>
        <name>UDP-N-acetyl-alpha-D-glucosamine</name>
        <dbReference type="ChEBI" id="CHEBI:57705"/>
    </ligand>
</feature>
<dbReference type="InterPro" id="IPR004276">
    <property type="entry name" value="GlycoTrans_28_N"/>
</dbReference>
<evidence type="ECO:0000256" key="6">
    <source>
        <dbReference type="ARBA" id="ARBA00022984"/>
    </source>
</evidence>
<feature type="binding site" evidence="10">
    <location>
        <begin position="291"/>
        <end position="296"/>
    </location>
    <ligand>
        <name>UDP-N-acetyl-alpha-D-glucosamine</name>
        <dbReference type="ChEBI" id="CHEBI:57705"/>
    </ligand>
</feature>
<keyword evidence="8 10" id="KW-0131">Cell cycle</keyword>
<dbReference type="CDD" id="cd03785">
    <property type="entry name" value="GT28_MurG"/>
    <property type="match status" value="1"/>
</dbReference>
<keyword evidence="3 10" id="KW-0328">Glycosyltransferase</keyword>
<proteinExistence type="inferred from homology"/>
<feature type="binding site" evidence="10">
    <location>
        <position position="123"/>
    </location>
    <ligand>
        <name>UDP-N-acetyl-alpha-D-glucosamine</name>
        <dbReference type="ChEBI" id="CHEBI:57705"/>
    </ligand>
</feature>
<dbReference type="PANTHER" id="PTHR21015:SF22">
    <property type="entry name" value="GLYCOSYLTRANSFERASE"/>
    <property type="match status" value="1"/>
</dbReference>
<dbReference type="GO" id="GO:0016757">
    <property type="term" value="F:glycosyltransferase activity"/>
    <property type="evidence" value="ECO:0007669"/>
    <property type="project" value="UniProtKB-KW"/>
</dbReference>
<comment type="similarity">
    <text evidence="10">Belongs to the glycosyltransferase 28 family. MurG subfamily.</text>
</comment>
<dbReference type="Gene3D" id="3.40.50.2000">
    <property type="entry name" value="Glycogen Phosphorylase B"/>
    <property type="match status" value="2"/>
</dbReference>
<comment type="pathway">
    <text evidence="10">Cell wall biogenesis; peptidoglycan biosynthesis.</text>
</comment>
<dbReference type="PANTHER" id="PTHR21015">
    <property type="entry name" value="UDP-N-ACETYLGLUCOSAMINE--N-ACETYLMURAMYL-(PENTAPEPTIDE) PYROPHOSPHORYL-UNDECAPRENOL N-ACETYLGLUCOSAMINE TRANSFERASE 1"/>
    <property type="match status" value="1"/>
</dbReference>
<evidence type="ECO:0000259" key="12">
    <source>
        <dbReference type="Pfam" id="PF04101"/>
    </source>
</evidence>
<evidence type="ECO:0000256" key="10">
    <source>
        <dbReference type="HAMAP-Rule" id="MF_00033"/>
    </source>
</evidence>
<evidence type="ECO:0000259" key="11">
    <source>
        <dbReference type="Pfam" id="PF03033"/>
    </source>
</evidence>
<keyword evidence="1 10" id="KW-1003">Cell membrane</keyword>
<dbReference type="EMBL" id="JBHSGU010000002">
    <property type="protein sequence ID" value="MFC4700288.1"/>
    <property type="molecule type" value="Genomic_DNA"/>
</dbReference>
<keyword evidence="14" id="KW-1185">Reference proteome</keyword>
<evidence type="ECO:0000256" key="8">
    <source>
        <dbReference type="ARBA" id="ARBA00023306"/>
    </source>
</evidence>
<keyword evidence="4 10" id="KW-0808">Transferase</keyword>
<keyword evidence="5 10" id="KW-0133">Cell shape</keyword>
<feature type="binding site" evidence="10">
    <location>
        <position position="317"/>
    </location>
    <ligand>
        <name>UDP-N-acetyl-alpha-D-glucosamine</name>
        <dbReference type="ChEBI" id="CHEBI:57705"/>
    </ligand>
</feature>
<comment type="catalytic activity">
    <reaction evidence="10">
        <text>di-trans,octa-cis-undecaprenyl diphospho-N-acetyl-alpha-D-muramoyl-L-alanyl-D-glutamyl-meso-2,6-diaminopimeloyl-D-alanyl-D-alanine + UDP-N-acetyl-alpha-D-glucosamine = di-trans,octa-cis-undecaprenyl diphospho-[N-acetyl-alpha-D-glucosaminyl-(1-&gt;4)]-N-acetyl-alpha-D-muramoyl-L-alanyl-D-glutamyl-meso-2,6-diaminopimeloyl-D-alanyl-D-alanine + UDP + H(+)</text>
        <dbReference type="Rhea" id="RHEA:31227"/>
        <dbReference type="ChEBI" id="CHEBI:15378"/>
        <dbReference type="ChEBI" id="CHEBI:57705"/>
        <dbReference type="ChEBI" id="CHEBI:58223"/>
        <dbReference type="ChEBI" id="CHEBI:61387"/>
        <dbReference type="ChEBI" id="CHEBI:61388"/>
        <dbReference type="EC" id="2.4.1.227"/>
    </reaction>
</comment>
<comment type="caution">
    <text evidence="13">The sequence shown here is derived from an EMBL/GenBank/DDBJ whole genome shotgun (WGS) entry which is preliminary data.</text>
</comment>
<evidence type="ECO:0000313" key="14">
    <source>
        <dbReference type="Proteomes" id="UP001595897"/>
    </source>
</evidence>
<dbReference type="RefSeq" id="WP_382407576.1">
    <property type="nucleotide sequence ID" value="NZ_JBHSGU010000002.1"/>
</dbReference>
<feature type="domain" description="Glycosyl transferase family 28 C-terminal" evidence="12">
    <location>
        <begin position="191"/>
        <end position="365"/>
    </location>
</feature>
<evidence type="ECO:0000256" key="2">
    <source>
        <dbReference type="ARBA" id="ARBA00022618"/>
    </source>
</evidence>
<evidence type="ECO:0000256" key="1">
    <source>
        <dbReference type="ARBA" id="ARBA00022475"/>
    </source>
</evidence>
<dbReference type="EC" id="2.4.1.227" evidence="10"/>
<keyword evidence="2 10" id="KW-0132">Cell division</keyword>
<dbReference type="HAMAP" id="MF_00033">
    <property type="entry name" value="MurG"/>
    <property type="match status" value="1"/>
</dbReference>
<evidence type="ECO:0000313" key="13">
    <source>
        <dbReference type="EMBL" id="MFC4700288.1"/>
    </source>
</evidence>
<dbReference type="Proteomes" id="UP001595897">
    <property type="component" value="Unassembled WGS sequence"/>
</dbReference>
<sequence>MSSIVIMAGGTGGHVFPGLAVADELSSRGWTVNWFGTADKMEAATVPKYGYPIHFIDIAGVRGKGLTHKLMTPFKLVKAVIASRRLLKKLKPKVVLGMGGYASGPGAIAAYTLGIPLVLHEQNAIFGLTNRYLSKLAALVLCGFNMQINRDHNKAPASALFVGNPIRRVFADIPEKVRQSDANDKCEAINILIVGGSLGALALNQIVPKVLKDISSAKVLNVWHQSGKGKAEPVKEAYQALFAQPLLKDTEDFASAGNASEAGVQVRVSEFIDKVESAYAWADIVICRAGALTVAEVSAAGRVAVFVPLPIAVDDHQTFNAQNLSEQGAAILIQQHDLAEQLPVHLHRLVAEPSVRYEIARKAKSLAQMNATRDVADYCASLIGNGMALNNSANDLNKVSKINKKESTTNEQD</sequence>
<gene>
    <name evidence="10 13" type="primary">murG</name>
    <name evidence="13" type="ORF">ACFO4O_08985</name>
</gene>
<reference evidence="14" key="1">
    <citation type="journal article" date="2019" name="Int. J. Syst. Evol. Microbiol.">
        <title>The Global Catalogue of Microorganisms (GCM) 10K type strain sequencing project: providing services to taxonomists for standard genome sequencing and annotation.</title>
        <authorList>
            <consortium name="The Broad Institute Genomics Platform"/>
            <consortium name="The Broad Institute Genome Sequencing Center for Infectious Disease"/>
            <person name="Wu L."/>
            <person name="Ma J."/>
        </authorList>
    </citation>
    <scope>NUCLEOTIDE SEQUENCE [LARGE SCALE GENOMIC DNA]</scope>
    <source>
        <strain evidence="14">KACC 12507</strain>
    </source>
</reference>
<name>A0ABV9LWD7_9ALTE</name>
<evidence type="ECO:0000256" key="9">
    <source>
        <dbReference type="ARBA" id="ARBA00023316"/>
    </source>
</evidence>
<comment type="function">
    <text evidence="10">Cell wall formation. Catalyzes the transfer of a GlcNAc subunit on undecaprenyl-pyrophosphoryl-MurNAc-pentapeptide (lipid intermediate I) to form undecaprenyl-pyrophosphoryl-MurNAc-(pentapeptide)GlcNAc (lipid intermediate II).</text>
</comment>
<feature type="binding site" evidence="10">
    <location>
        <position position="272"/>
    </location>
    <ligand>
        <name>UDP-N-acetyl-alpha-D-glucosamine</name>
        <dbReference type="ChEBI" id="CHEBI:57705"/>
    </ligand>
</feature>
<evidence type="ECO:0000256" key="4">
    <source>
        <dbReference type="ARBA" id="ARBA00022679"/>
    </source>
</evidence>
<dbReference type="InterPro" id="IPR006009">
    <property type="entry name" value="GlcNAc_MurG"/>
</dbReference>
<feature type="binding site" evidence="10">
    <location>
        <begin position="11"/>
        <end position="13"/>
    </location>
    <ligand>
        <name>UDP-N-acetyl-alpha-D-glucosamine</name>
        <dbReference type="ChEBI" id="CHEBI:57705"/>
    </ligand>
</feature>
<dbReference type="SUPFAM" id="SSF53756">
    <property type="entry name" value="UDP-Glycosyltransferase/glycogen phosphorylase"/>
    <property type="match status" value="1"/>
</dbReference>